<reference evidence="1 2" key="1">
    <citation type="submission" date="2019-05" db="EMBL/GenBank/DDBJ databases">
        <title>Genome-based reclassification of Lactobacillus casei as Lactobacillus casei subsp. casei. subsp.nov., description of Lactobacillus casei subsp. zeae subsp. nov., and emended description of Lactobacillus casei.</title>
        <authorList>
            <person name="Huang C.-H."/>
        </authorList>
    </citation>
    <scope>NUCLEOTIDE SEQUENCE [LARGE SCALE GENOMIC DNA]</scope>
    <source>
        <strain evidence="1 2">CRBIP24.58</strain>
    </source>
</reference>
<organism evidence="1 2">
    <name type="scientific">Lacticaseibacillus zeae</name>
    <name type="common">Lactobacillus zeae</name>
    <dbReference type="NCBI Taxonomy" id="57037"/>
    <lineage>
        <taxon>Bacteria</taxon>
        <taxon>Bacillati</taxon>
        <taxon>Bacillota</taxon>
        <taxon>Bacilli</taxon>
        <taxon>Lactobacillales</taxon>
        <taxon>Lactobacillaceae</taxon>
        <taxon>Lacticaseibacillus</taxon>
    </lineage>
</organism>
<dbReference type="Proteomes" id="UP000307781">
    <property type="component" value="Unassembled WGS sequence"/>
</dbReference>
<dbReference type="AlphaFoldDB" id="A0A5R8LVY2"/>
<protein>
    <submittedName>
        <fullName evidence="1">Uncharacterized protein</fullName>
    </submittedName>
</protein>
<sequence length="78" mass="8110">MLDQRLTRINRGQQDALLAGFHPEGVPDPAALPDLASPQHHRAYLVMAADSATAKPFLQALSPAAATLISLSGGGDHA</sequence>
<evidence type="ECO:0000313" key="2">
    <source>
        <dbReference type="Proteomes" id="UP000307781"/>
    </source>
</evidence>
<dbReference type="EMBL" id="VBWN01000005">
    <property type="protein sequence ID" value="TLF41422.1"/>
    <property type="molecule type" value="Genomic_DNA"/>
</dbReference>
<comment type="caution">
    <text evidence="1">The sequence shown here is derived from an EMBL/GenBank/DDBJ whole genome shotgun (WGS) entry which is preliminary data.</text>
</comment>
<gene>
    <name evidence="1" type="ORF">FEI14_08430</name>
</gene>
<evidence type="ECO:0000313" key="1">
    <source>
        <dbReference type="EMBL" id="TLF41422.1"/>
    </source>
</evidence>
<name>A0A5R8LVY2_LACZE</name>
<proteinExistence type="predicted"/>
<accession>A0A5R8LVY2</accession>